<evidence type="ECO:0000313" key="5">
    <source>
        <dbReference type="EMBL" id="AGB19978.1"/>
    </source>
</evidence>
<dbReference type="SUPFAM" id="SSF51445">
    <property type="entry name" value="(Trans)glycosidases"/>
    <property type="match status" value="1"/>
</dbReference>
<dbReference type="Pfam" id="PF00232">
    <property type="entry name" value="Glyco_hydro_1"/>
    <property type="match status" value="1"/>
</dbReference>
<dbReference type="HOGENOM" id="CLU_001859_0_1_9"/>
<gene>
    <name evidence="5" type="ORF">Thethe_02409</name>
</gene>
<dbReference type="AlphaFoldDB" id="L0IM88"/>
<dbReference type="PANTHER" id="PTHR10353">
    <property type="entry name" value="GLYCOSYL HYDROLASE"/>
    <property type="match status" value="1"/>
</dbReference>
<dbReference type="EMBL" id="CP003066">
    <property type="protein sequence ID" value="AGB19978.1"/>
    <property type="molecule type" value="Genomic_DNA"/>
</dbReference>
<evidence type="ECO:0000256" key="3">
    <source>
        <dbReference type="ARBA" id="ARBA00023295"/>
    </source>
</evidence>
<dbReference type="InterPro" id="IPR001360">
    <property type="entry name" value="Glyco_hydro_1"/>
</dbReference>
<organism evidence="5 6">
    <name type="scientific">Thermoanaerobacterium thermosaccharolyticum M0795</name>
    <dbReference type="NCBI Taxonomy" id="698948"/>
    <lineage>
        <taxon>Bacteria</taxon>
        <taxon>Bacillati</taxon>
        <taxon>Bacillota</taxon>
        <taxon>Clostridia</taxon>
        <taxon>Thermoanaerobacterales</taxon>
        <taxon>Thermoanaerobacteraceae</taxon>
        <taxon>Thermoanaerobacterium</taxon>
    </lineage>
</organism>
<accession>L0IM88</accession>
<sequence>MAYKKYYLPKDFILGAAASAWQTEGWCGKKEFQDSFMDVWYKADPNLWHNGYGPTIATDFYNRYHEDVKLMGEIGLNAYRTSIDWSRFVKNYETAEVDEDAAEYYNNLIDDLIKNGVEPMICLEHYELPAALLEKYGGWGSKHVVELYVKYAEQVFKLYGDRVKYFFTFNEPIVIQTRAFLDSIRYPFKQDTKTAMQWSYNKILASAKAIEAYKRGNYNKDGKIGIILNIEVTYPRSSAEHDVMAAKIYDLFFNRIFLDPCVKGVLPDELLKILKYHHCSFEFTQEELNIIKNNTVQILGLNLYAPARVKARDSAWNPSTPFHPSYYYEKFELPGRKMNLSRGWEIYPKIMYDMAMRIKNEYGNIEWLVTENGMGIENEQNFKNEDGVIQDDYRIEFISDHLRWLLKAIEEGSNCKGYMLWAFTDNVSPQNAFKNRYGLVEIDLDDNRNRRIKKSGYWYKEVLKNRYFEYKDFTPEYK</sequence>
<protein>
    <submittedName>
        <fullName evidence="5">Beta-glucosidase/6-phospho-beta-glucosidase/beta-galactosidase</fullName>
    </submittedName>
</protein>
<dbReference type="GO" id="GO:0005829">
    <property type="term" value="C:cytosol"/>
    <property type="evidence" value="ECO:0007669"/>
    <property type="project" value="TreeGrafter"/>
</dbReference>
<dbReference type="Proteomes" id="UP000010845">
    <property type="component" value="Chromosome"/>
</dbReference>
<dbReference type="GO" id="GO:0016052">
    <property type="term" value="P:carbohydrate catabolic process"/>
    <property type="evidence" value="ECO:0007669"/>
    <property type="project" value="TreeGrafter"/>
</dbReference>
<evidence type="ECO:0000313" key="6">
    <source>
        <dbReference type="Proteomes" id="UP000010845"/>
    </source>
</evidence>
<keyword evidence="2" id="KW-0378">Hydrolase</keyword>
<dbReference type="GO" id="GO:0008422">
    <property type="term" value="F:beta-glucosidase activity"/>
    <property type="evidence" value="ECO:0007669"/>
    <property type="project" value="TreeGrafter"/>
</dbReference>
<dbReference type="InterPro" id="IPR017853">
    <property type="entry name" value="GH"/>
</dbReference>
<dbReference type="RefSeq" id="WP_015312428.1">
    <property type="nucleotide sequence ID" value="NC_019970.1"/>
</dbReference>
<evidence type="ECO:0000256" key="1">
    <source>
        <dbReference type="ARBA" id="ARBA00010838"/>
    </source>
</evidence>
<dbReference type="Gene3D" id="3.20.20.80">
    <property type="entry name" value="Glycosidases"/>
    <property type="match status" value="1"/>
</dbReference>
<dbReference type="PRINTS" id="PR00131">
    <property type="entry name" value="GLHYDRLASE1"/>
</dbReference>
<evidence type="ECO:0000256" key="4">
    <source>
        <dbReference type="RuleBase" id="RU003690"/>
    </source>
</evidence>
<name>L0IM88_THETR</name>
<comment type="similarity">
    <text evidence="1 4">Belongs to the glycosyl hydrolase 1 family.</text>
</comment>
<keyword evidence="3" id="KW-0326">Glycosidase</keyword>
<dbReference type="FunFam" id="3.20.20.80:FF:000004">
    <property type="entry name" value="Beta-glucosidase 6-phospho-beta-glucosidase"/>
    <property type="match status" value="1"/>
</dbReference>
<dbReference type="PATRIC" id="fig|698948.3.peg.2392"/>
<dbReference type="KEGG" id="tto:Thethe_02409"/>
<evidence type="ECO:0000256" key="2">
    <source>
        <dbReference type="ARBA" id="ARBA00022801"/>
    </source>
</evidence>
<reference evidence="5 6" key="1">
    <citation type="submission" date="2012-03" db="EMBL/GenBank/DDBJ databases">
        <title>Complete sequence of chromosome of Thermoanaerobacterium thermosaccharolyticum M0795.</title>
        <authorList>
            <consortium name="US DOE Joint Genome Institute"/>
            <person name="Lucas S."/>
            <person name="Han J."/>
            <person name="Lapidus A."/>
            <person name="Cheng J.-F."/>
            <person name="Goodwin L."/>
            <person name="Pitluck S."/>
            <person name="Peters L."/>
            <person name="Teshima H."/>
            <person name="Detter J.C."/>
            <person name="Han C."/>
            <person name="Tapia R."/>
            <person name="Land M."/>
            <person name="Hauser L."/>
            <person name="Kyrpides N."/>
            <person name="Ivanova N."/>
            <person name="Pagani I."/>
            <person name="Feinberg L."/>
            <person name="Folden J."/>
            <person name="Hogsett D."/>
            <person name="Shaw J."/>
            <person name="Woyke T."/>
        </authorList>
    </citation>
    <scope>NUCLEOTIDE SEQUENCE [LARGE SCALE GENOMIC DNA]</scope>
    <source>
        <strain evidence="5 6">M0795</strain>
    </source>
</reference>
<dbReference type="PANTHER" id="PTHR10353:SF139">
    <property type="entry name" value="6-PHOSPHO-BETA-GLUCOSIDASE GMUD"/>
    <property type="match status" value="1"/>
</dbReference>
<proteinExistence type="inferred from homology"/>